<feature type="compositionally biased region" description="Polar residues" evidence="15">
    <location>
        <begin position="1"/>
        <end position="16"/>
    </location>
</feature>
<dbReference type="PROSITE" id="PS01164">
    <property type="entry name" value="COPPER_AMINE_OXID_1"/>
    <property type="match status" value="1"/>
</dbReference>
<keyword evidence="10" id="KW-1015">Disulfide bond</keyword>
<evidence type="ECO:0000256" key="4">
    <source>
        <dbReference type="ARBA" id="ARBA00007983"/>
    </source>
</evidence>
<comment type="cofactor">
    <cofactor evidence="14">
        <name>Cu cation</name>
        <dbReference type="ChEBI" id="CHEBI:23378"/>
    </cofactor>
    <text evidence="14">Contains 1 topaquinone per subunit.</text>
</comment>
<dbReference type="Pfam" id="PF02727">
    <property type="entry name" value="Cu_amine_oxidN2"/>
    <property type="match status" value="1"/>
</dbReference>
<dbReference type="SUPFAM" id="SSF54416">
    <property type="entry name" value="Amine oxidase N-terminal region"/>
    <property type="match status" value="2"/>
</dbReference>
<dbReference type="EMBL" id="KI669463">
    <property type="protein sequence ID" value="OCF57495.1"/>
    <property type="molecule type" value="Genomic_DNA"/>
</dbReference>
<evidence type="ECO:0000256" key="5">
    <source>
        <dbReference type="ARBA" id="ARBA00011738"/>
    </source>
</evidence>
<dbReference type="Pfam" id="PF02728">
    <property type="entry name" value="Cu_amine_oxidN3"/>
    <property type="match status" value="1"/>
</dbReference>
<dbReference type="InterPro" id="IPR015798">
    <property type="entry name" value="Cu_amine_oxidase_C"/>
</dbReference>
<evidence type="ECO:0000256" key="8">
    <source>
        <dbReference type="ARBA" id="ARBA00023002"/>
    </source>
</evidence>
<comment type="cofactor">
    <cofactor evidence="1">
        <name>Cu cation</name>
        <dbReference type="ChEBI" id="CHEBI:23378"/>
    </cofactor>
</comment>
<evidence type="ECO:0000259" key="16">
    <source>
        <dbReference type="Pfam" id="PF01179"/>
    </source>
</evidence>
<dbReference type="EC" id="1.4.3.-" evidence="14"/>
<dbReference type="PANTHER" id="PTHR10638:SF86">
    <property type="entry name" value="COPPER AMINE OXIDASE 1-RELATED"/>
    <property type="match status" value="1"/>
</dbReference>
<dbReference type="STRING" id="1331196.A0A1B9IPJ3"/>
<evidence type="ECO:0000256" key="1">
    <source>
        <dbReference type="ARBA" id="ARBA00001935"/>
    </source>
</evidence>
<feature type="compositionally biased region" description="Basic and acidic residues" evidence="15">
    <location>
        <begin position="247"/>
        <end position="256"/>
    </location>
</feature>
<dbReference type="GO" id="GO:0005507">
    <property type="term" value="F:copper ion binding"/>
    <property type="evidence" value="ECO:0007669"/>
    <property type="project" value="InterPro"/>
</dbReference>
<keyword evidence="9 14" id="KW-0186">Copper</keyword>
<dbReference type="InterPro" id="IPR000269">
    <property type="entry name" value="Cu_amine_oxidase"/>
</dbReference>
<name>A0A1B9IPJ3_9TREE</name>
<dbReference type="FunFam" id="2.70.98.20:FF:000001">
    <property type="entry name" value="Amine oxidase"/>
    <property type="match status" value="1"/>
</dbReference>
<dbReference type="InterPro" id="IPR016182">
    <property type="entry name" value="Cu_amine_oxidase_N-reg"/>
</dbReference>
<dbReference type="Gene3D" id="2.70.98.20">
    <property type="entry name" value="Copper amine oxidase, catalytic domain"/>
    <property type="match status" value="1"/>
</dbReference>
<evidence type="ECO:0000259" key="18">
    <source>
        <dbReference type="Pfam" id="PF02728"/>
    </source>
</evidence>
<dbReference type="GO" id="GO:0048038">
    <property type="term" value="F:quinone binding"/>
    <property type="evidence" value="ECO:0007669"/>
    <property type="project" value="InterPro"/>
</dbReference>
<dbReference type="InterPro" id="IPR049948">
    <property type="entry name" value="Cu_Am_ox_TPQ-bd"/>
</dbReference>
<evidence type="ECO:0000256" key="14">
    <source>
        <dbReference type="RuleBase" id="RU000672"/>
    </source>
</evidence>
<protein>
    <recommendedName>
        <fullName evidence="14">Amine oxidase</fullName>
        <ecNumber evidence="14">1.4.3.-</ecNumber>
    </recommendedName>
</protein>
<dbReference type="InterPro" id="IPR036460">
    <property type="entry name" value="Cu_amine_oxidase_C_sf"/>
</dbReference>
<comment type="cofactor">
    <cofactor evidence="3">
        <name>Zn(2+)</name>
        <dbReference type="ChEBI" id="CHEBI:29105"/>
    </cofactor>
</comment>
<evidence type="ECO:0000313" key="20">
    <source>
        <dbReference type="Proteomes" id="UP000092583"/>
    </source>
</evidence>
<dbReference type="SUPFAM" id="SSF49998">
    <property type="entry name" value="Amine oxidase catalytic domain"/>
    <property type="match status" value="1"/>
</dbReference>
<keyword evidence="20" id="KW-1185">Reference proteome</keyword>
<accession>A0A1B9IPJ3</accession>
<reference evidence="19 20" key="1">
    <citation type="submission" date="2013-07" db="EMBL/GenBank/DDBJ databases">
        <title>The Genome Sequence of Kwoniella mangroviensis CBS10435.</title>
        <authorList>
            <consortium name="The Broad Institute Genome Sequencing Platform"/>
            <person name="Cuomo C."/>
            <person name="Litvintseva A."/>
            <person name="Chen Y."/>
            <person name="Heitman J."/>
            <person name="Sun S."/>
            <person name="Springer D."/>
            <person name="Dromer F."/>
            <person name="Young S.K."/>
            <person name="Zeng Q."/>
            <person name="Gargeya S."/>
            <person name="Fitzgerald M."/>
            <person name="Abouelleil A."/>
            <person name="Alvarado L."/>
            <person name="Berlin A.M."/>
            <person name="Chapman S.B."/>
            <person name="Dewar J."/>
            <person name="Goldberg J."/>
            <person name="Griggs A."/>
            <person name="Gujja S."/>
            <person name="Hansen M."/>
            <person name="Howarth C."/>
            <person name="Imamovic A."/>
            <person name="Larimer J."/>
            <person name="McCowan C."/>
            <person name="Murphy C."/>
            <person name="Pearson M."/>
            <person name="Priest M."/>
            <person name="Roberts A."/>
            <person name="Saif S."/>
            <person name="Shea T."/>
            <person name="Sykes S."/>
            <person name="Wortman J."/>
            <person name="Nusbaum C."/>
            <person name="Birren B."/>
        </authorList>
    </citation>
    <scope>NUCLEOTIDE SEQUENCE [LARGE SCALE GENOMIC DNA]</scope>
    <source>
        <strain evidence="19 20">CBS 10435</strain>
    </source>
</reference>
<feature type="domain" description="Copper amine oxidase catalytic" evidence="16">
    <location>
        <begin position="286"/>
        <end position="697"/>
    </location>
</feature>
<keyword evidence="6 14" id="KW-0479">Metal-binding</keyword>
<comment type="PTM">
    <text evidence="13 14">Topaquinone (TPQ) is generated by copper-dependent autoxidation of a specific tyrosyl residue.</text>
</comment>
<evidence type="ECO:0000256" key="12">
    <source>
        <dbReference type="PIRSR" id="PIRSR600269-50"/>
    </source>
</evidence>
<dbReference type="PANTHER" id="PTHR10638">
    <property type="entry name" value="COPPER AMINE OXIDASE"/>
    <property type="match status" value="1"/>
</dbReference>
<reference evidence="20" key="2">
    <citation type="submission" date="2013-12" db="EMBL/GenBank/DDBJ databases">
        <title>Evolution of pathogenesis and genome organization in the Tremellales.</title>
        <authorList>
            <person name="Cuomo C."/>
            <person name="Litvintseva A."/>
            <person name="Heitman J."/>
            <person name="Chen Y."/>
            <person name="Sun S."/>
            <person name="Springer D."/>
            <person name="Dromer F."/>
            <person name="Young S."/>
            <person name="Zeng Q."/>
            <person name="Chapman S."/>
            <person name="Gujja S."/>
            <person name="Saif S."/>
            <person name="Birren B."/>
        </authorList>
    </citation>
    <scope>NUCLEOTIDE SEQUENCE [LARGE SCALE GENOMIC DNA]</scope>
    <source>
        <strain evidence="20">CBS 10435</strain>
    </source>
</reference>
<evidence type="ECO:0000256" key="7">
    <source>
        <dbReference type="ARBA" id="ARBA00022772"/>
    </source>
</evidence>
<feature type="region of interest" description="Disordered" evidence="15">
    <location>
        <begin position="231"/>
        <end position="260"/>
    </location>
</feature>
<dbReference type="GO" id="GO:0008131">
    <property type="term" value="F:primary methylamine oxidase activity"/>
    <property type="evidence" value="ECO:0007669"/>
    <property type="project" value="InterPro"/>
</dbReference>
<evidence type="ECO:0000256" key="3">
    <source>
        <dbReference type="ARBA" id="ARBA00001947"/>
    </source>
</evidence>
<evidence type="ECO:0000313" key="19">
    <source>
        <dbReference type="EMBL" id="OCF57495.1"/>
    </source>
</evidence>
<dbReference type="GO" id="GO:0009308">
    <property type="term" value="P:amine metabolic process"/>
    <property type="evidence" value="ECO:0007669"/>
    <property type="project" value="UniProtKB-UniRule"/>
</dbReference>
<feature type="active site" description="Schiff-base intermediate with substrate; via topaquinone" evidence="12">
    <location>
        <position position="448"/>
    </location>
</feature>
<dbReference type="Proteomes" id="UP000092583">
    <property type="component" value="Unassembled WGS sequence"/>
</dbReference>
<sequence length="774" mass="85636">MSSLSIGNDKPLSTSAHPLDPLSADEIRTAVSAVRTFLGTHENVGKPLVRPLFNSISLREPPKYAVLRWSGLFDEQDLEAVGSSGTEPLKRQADVHLICPSSSQSFEGVVDLPSNLPGQKQTSAAVSVWTPLPELIQPSLQTEELIWAEEICQKDEKVRLACEAIGIKQSDIAVDGWCIGLDERFPGRRLQQCFIFARLRPNDNLYAHPCDFIPVIDSHTGEVLTIDYPHTNQKQGEAHPPSSAEAHGAKEPRERFAPPMSGQNYLPEQIALDDPTFKVRDTLKPLHVVQPEGVSYSLEGRVLSWQNWKLHIGFEFREGLVLSNITYDDGVKGTRPVFYRLSVAEMVVPYAKTIFPHHRKQAFDTGEYGVGALANSLALGCDCLGSITYLDADFVTRAGGIETIKSAICIHEEDAGILHKHTDFRDNRAHVARNRKLVISSICTVANYEYGFYFNFSLDGSVELEVKATGIVNAYALAPGEARDPSHEVEVAPRIAAQHHQHLFSLRVDPMIDGLQNQVVQVDSVPDDEDVGSDSNFYGNGFKTVKTLFKSSKDSVSNADSAKARVWAIENPNKQHFSTGGNVSYKIVSKDMPPMLAKPGSIVWNRAPFARQNMFVTTYSDDEKFPSDVHINQNPGGPDFGSQQWINRDDNIVNKDVVCWPCFGVTHISRPEDWPIMPVEILRVHLKPSGFFDRNPGLDVPSSADSKSRYANEAFTKGKVNGLSNANASYRLEESVQFCARWARSGVKISVVVASCINMHIGYIAWWSQGAPLA</sequence>
<evidence type="ECO:0000256" key="13">
    <source>
        <dbReference type="PIRSR" id="PIRSR600269-51"/>
    </source>
</evidence>
<evidence type="ECO:0000259" key="17">
    <source>
        <dbReference type="Pfam" id="PF02727"/>
    </source>
</evidence>
<feature type="domain" description="Copper amine oxidase N3-terminal" evidence="18">
    <location>
        <begin position="138"/>
        <end position="229"/>
    </location>
</feature>
<gene>
    <name evidence="19" type="ORF">L486_04953</name>
</gene>
<evidence type="ECO:0000256" key="9">
    <source>
        <dbReference type="ARBA" id="ARBA00023008"/>
    </source>
</evidence>
<comment type="cofactor">
    <cofactor evidence="2">
        <name>Mn(2+)</name>
        <dbReference type="ChEBI" id="CHEBI:29035"/>
    </cofactor>
</comment>
<feature type="modified residue" description="2',4',5'-topaquinone" evidence="13">
    <location>
        <position position="448"/>
    </location>
</feature>
<comment type="subunit">
    <text evidence="5">Homodimer.</text>
</comment>
<dbReference type="Pfam" id="PF01179">
    <property type="entry name" value="Cu_amine_oxid"/>
    <property type="match status" value="1"/>
</dbReference>
<keyword evidence="8 14" id="KW-0560">Oxidoreductase</keyword>
<keyword evidence="7 12" id="KW-0801">TPQ</keyword>
<dbReference type="InterPro" id="IPR015802">
    <property type="entry name" value="Cu_amine_oxidase_N3"/>
</dbReference>
<feature type="active site" description="Proton acceptor" evidence="12">
    <location>
        <position position="364"/>
    </location>
</feature>
<organism evidence="19 20">
    <name type="scientific">Kwoniella mangroviensis CBS 10435</name>
    <dbReference type="NCBI Taxonomy" id="1331196"/>
    <lineage>
        <taxon>Eukaryota</taxon>
        <taxon>Fungi</taxon>
        <taxon>Dikarya</taxon>
        <taxon>Basidiomycota</taxon>
        <taxon>Agaricomycotina</taxon>
        <taxon>Tremellomycetes</taxon>
        <taxon>Tremellales</taxon>
        <taxon>Cryptococcaceae</taxon>
        <taxon>Kwoniella</taxon>
    </lineage>
</organism>
<evidence type="ECO:0000256" key="6">
    <source>
        <dbReference type="ARBA" id="ARBA00022723"/>
    </source>
</evidence>
<evidence type="ECO:0000256" key="10">
    <source>
        <dbReference type="ARBA" id="ARBA00023157"/>
    </source>
</evidence>
<dbReference type="AlphaFoldDB" id="A0A1B9IPJ3"/>
<evidence type="ECO:0000256" key="11">
    <source>
        <dbReference type="ARBA" id="ARBA00023211"/>
    </source>
</evidence>
<feature type="region of interest" description="Disordered" evidence="15">
    <location>
        <begin position="1"/>
        <end position="20"/>
    </location>
</feature>
<evidence type="ECO:0000256" key="15">
    <source>
        <dbReference type="SAM" id="MobiDB-lite"/>
    </source>
</evidence>
<keyword evidence="11" id="KW-0464">Manganese</keyword>
<evidence type="ECO:0000256" key="2">
    <source>
        <dbReference type="ARBA" id="ARBA00001936"/>
    </source>
</evidence>
<comment type="similarity">
    <text evidence="4 14">Belongs to the copper/topaquinone oxidase family.</text>
</comment>
<dbReference type="OrthoDB" id="5379943at2759"/>
<feature type="domain" description="Copper amine oxidase N2-terminal" evidence="17">
    <location>
        <begin position="17"/>
        <end position="114"/>
    </location>
</feature>
<dbReference type="InterPro" id="IPR015800">
    <property type="entry name" value="Cu_amine_oxidase_N2"/>
</dbReference>
<proteinExistence type="inferred from homology"/>
<dbReference type="Gene3D" id="3.10.450.40">
    <property type="match status" value="2"/>
</dbReference>